<dbReference type="Proteomes" id="UP000240381">
    <property type="component" value="Unassembled WGS sequence"/>
</dbReference>
<feature type="domain" description="CBS" evidence="3">
    <location>
        <begin position="11"/>
        <end position="67"/>
    </location>
</feature>
<dbReference type="InterPro" id="IPR051257">
    <property type="entry name" value="Diverse_CBS-Domain"/>
</dbReference>
<dbReference type="PANTHER" id="PTHR43080:SF2">
    <property type="entry name" value="CBS DOMAIN-CONTAINING PROTEIN"/>
    <property type="match status" value="1"/>
</dbReference>
<dbReference type="Pfam" id="PF00571">
    <property type="entry name" value="CBS"/>
    <property type="match status" value="2"/>
</dbReference>
<dbReference type="PROSITE" id="PS51371">
    <property type="entry name" value="CBS"/>
    <property type="match status" value="2"/>
</dbReference>
<dbReference type="SMART" id="SM00116">
    <property type="entry name" value="CBS"/>
    <property type="match status" value="2"/>
</dbReference>
<feature type="domain" description="CBS" evidence="3">
    <location>
        <begin position="90"/>
        <end position="143"/>
    </location>
</feature>
<comment type="caution">
    <text evidence="4">The sequence shown here is derived from an EMBL/GenBank/DDBJ whole genome shotgun (WGS) entry which is preliminary data.</text>
</comment>
<accession>A0A2R6BK73</accession>
<evidence type="ECO:0000313" key="4">
    <source>
        <dbReference type="EMBL" id="PSN99064.1"/>
    </source>
</evidence>
<sequence>MRQRFKVKEWMSTPALTVKASQPISFALYLMQNKGISHLIVKNDELLGVLSVKEVIGVLPFLRTKKETVFESGVIVPREFLHLLTVGDFTTKQILTVNEEEELAQAAKLMLVHKVSALPVVNRELVGIVTKTDIVRASSSLSE</sequence>
<proteinExistence type="predicted"/>
<protein>
    <recommendedName>
        <fullName evidence="3">CBS domain-containing protein</fullName>
    </recommendedName>
</protein>
<evidence type="ECO:0000256" key="1">
    <source>
        <dbReference type="ARBA" id="ARBA00023122"/>
    </source>
</evidence>
<gene>
    <name evidence="4" type="ORF">B9Q11_01315</name>
</gene>
<organism evidence="4 5">
    <name type="scientific">Candidatus Marsarchaeota G2 archaeon ECH_B_SAG-F08</name>
    <dbReference type="NCBI Taxonomy" id="1978165"/>
    <lineage>
        <taxon>Archaea</taxon>
        <taxon>Candidatus Marsarchaeota</taxon>
        <taxon>Candidatus Marsarchaeota group 2</taxon>
    </lineage>
</organism>
<evidence type="ECO:0000313" key="5">
    <source>
        <dbReference type="Proteomes" id="UP000240381"/>
    </source>
</evidence>
<dbReference type="AlphaFoldDB" id="A0A2R6BK73"/>
<dbReference type="InterPro" id="IPR000644">
    <property type="entry name" value="CBS_dom"/>
</dbReference>
<dbReference type="Gene3D" id="3.10.580.10">
    <property type="entry name" value="CBS-domain"/>
    <property type="match status" value="1"/>
</dbReference>
<evidence type="ECO:0000256" key="2">
    <source>
        <dbReference type="PROSITE-ProRule" id="PRU00703"/>
    </source>
</evidence>
<keyword evidence="1 2" id="KW-0129">CBS domain</keyword>
<dbReference type="PANTHER" id="PTHR43080">
    <property type="entry name" value="CBS DOMAIN-CONTAINING PROTEIN CBSX3, MITOCHONDRIAL"/>
    <property type="match status" value="1"/>
</dbReference>
<dbReference type="SUPFAM" id="SSF54631">
    <property type="entry name" value="CBS-domain pair"/>
    <property type="match status" value="1"/>
</dbReference>
<evidence type="ECO:0000259" key="3">
    <source>
        <dbReference type="PROSITE" id="PS51371"/>
    </source>
</evidence>
<reference evidence="4 5" key="1">
    <citation type="submission" date="2017-04" db="EMBL/GenBank/DDBJ databases">
        <title>Novel microbial lineages endemic to geothermal iron-oxide mats fill important gaps in the evolutionary history of Archaea.</title>
        <authorList>
            <person name="Jay Z.J."/>
            <person name="Beam J.P."/>
            <person name="Dlakic M."/>
            <person name="Rusch D.B."/>
            <person name="Kozubal M.A."/>
            <person name="Inskeep W.P."/>
        </authorList>
    </citation>
    <scope>NUCLEOTIDE SEQUENCE [LARGE SCALE GENOMIC DNA]</scope>
    <source>
        <strain evidence="4">ECH_B_SAG-F08</strain>
    </source>
</reference>
<name>A0A2R6BK73_9ARCH</name>
<dbReference type="EMBL" id="NEXM01000020">
    <property type="protein sequence ID" value="PSN99064.1"/>
    <property type="molecule type" value="Genomic_DNA"/>
</dbReference>
<dbReference type="InterPro" id="IPR046342">
    <property type="entry name" value="CBS_dom_sf"/>
</dbReference>